<name>A0AAF3EVW4_9BILA</name>
<dbReference type="InterPro" id="IPR002602">
    <property type="entry name" value="DB"/>
</dbReference>
<feature type="domain" description="Domain of unknown function DB" evidence="2">
    <location>
        <begin position="93"/>
        <end position="195"/>
    </location>
</feature>
<protein>
    <recommendedName>
        <fullName evidence="2">Domain of unknown function DB domain-containing protein</fullName>
    </recommendedName>
</protein>
<evidence type="ECO:0000259" key="2">
    <source>
        <dbReference type="Pfam" id="PF01682"/>
    </source>
</evidence>
<feature type="chain" id="PRO_5041949392" description="Domain of unknown function DB domain-containing protein" evidence="1">
    <location>
        <begin position="19"/>
        <end position="245"/>
    </location>
</feature>
<dbReference type="WBParaSite" id="MBELARI_LOCUS17711">
    <property type="protein sequence ID" value="MBELARI_LOCUS17711"/>
    <property type="gene ID" value="MBELARI_LOCUS17711"/>
</dbReference>
<evidence type="ECO:0000256" key="1">
    <source>
        <dbReference type="SAM" id="SignalP"/>
    </source>
</evidence>
<dbReference type="Proteomes" id="UP000887575">
    <property type="component" value="Unassembled WGS sequence"/>
</dbReference>
<keyword evidence="3" id="KW-1185">Reference proteome</keyword>
<sequence>MSFLLYACFAVILTMSQACFSAGVCGGGCCGGGPPPCMPPPPPTCMGGCNRGYSCGQFGCYRVRAKARSSKTLAIEERKQLASMTPDEKFMSCCQDRALPDACLTKCTYRSFTRETLQAMYFKTDSCPIQAVAELQFCAAQGRDHSGCCRRNGVTTTLSGEKCLTFCDQRPGNVTKLDMTYLPCFERFDNMKSCFWYDISQGEGSAHPPVSLPTHHHEEIEENRDSPIITNERSIRARTFRIGTH</sequence>
<evidence type="ECO:0000313" key="4">
    <source>
        <dbReference type="WBParaSite" id="MBELARI_LOCUS17711"/>
    </source>
</evidence>
<feature type="signal peptide" evidence="1">
    <location>
        <begin position="1"/>
        <end position="18"/>
    </location>
</feature>
<proteinExistence type="predicted"/>
<dbReference type="Pfam" id="PF01682">
    <property type="entry name" value="DB"/>
    <property type="match status" value="1"/>
</dbReference>
<dbReference type="AlphaFoldDB" id="A0AAF3EVW4"/>
<evidence type="ECO:0000313" key="3">
    <source>
        <dbReference type="Proteomes" id="UP000887575"/>
    </source>
</evidence>
<dbReference type="PANTHER" id="PTHR46705">
    <property type="entry name" value="PROTEIN CBG09805"/>
    <property type="match status" value="1"/>
</dbReference>
<dbReference type="PANTHER" id="PTHR46705:SF9">
    <property type="entry name" value="DOMAIN OF UNKNOWN FUNCTION DB DOMAIN-CONTAINING PROTEIN"/>
    <property type="match status" value="1"/>
</dbReference>
<reference evidence="4" key="1">
    <citation type="submission" date="2024-02" db="UniProtKB">
        <authorList>
            <consortium name="WormBaseParasite"/>
        </authorList>
    </citation>
    <scope>IDENTIFICATION</scope>
</reference>
<organism evidence="3 4">
    <name type="scientific">Mesorhabditis belari</name>
    <dbReference type="NCBI Taxonomy" id="2138241"/>
    <lineage>
        <taxon>Eukaryota</taxon>
        <taxon>Metazoa</taxon>
        <taxon>Ecdysozoa</taxon>
        <taxon>Nematoda</taxon>
        <taxon>Chromadorea</taxon>
        <taxon>Rhabditida</taxon>
        <taxon>Rhabditina</taxon>
        <taxon>Rhabditomorpha</taxon>
        <taxon>Rhabditoidea</taxon>
        <taxon>Rhabditidae</taxon>
        <taxon>Mesorhabditinae</taxon>
        <taxon>Mesorhabditis</taxon>
    </lineage>
</organism>
<accession>A0AAF3EVW4</accession>
<keyword evidence="1" id="KW-0732">Signal</keyword>